<protein>
    <submittedName>
        <fullName evidence="1">Uncharacterized protein</fullName>
    </submittedName>
</protein>
<keyword evidence="2" id="KW-1185">Reference proteome</keyword>
<dbReference type="OrthoDB" id="968650at2759"/>
<comment type="caution">
    <text evidence="1">The sequence shown here is derived from an EMBL/GenBank/DDBJ whole genome shotgun (WGS) entry which is preliminary data.</text>
</comment>
<accession>A0A2U1ND19</accession>
<organism evidence="1 2">
    <name type="scientific">Artemisia annua</name>
    <name type="common">Sweet wormwood</name>
    <dbReference type="NCBI Taxonomy" id="35608"/>
    <lineage>
        <taxon>Eukaryota</taxon>
        <taxon>Viridiplantae</taxon>
        <taxon>Streptophyta</taxon>
        <taxon>Embryophyta</taxon>
        <taxon>Tracheophyta</taxon>
        <taxon>Spermatophyta</taxon>
        <taxon>Magnoliopsida</taxon>
        <taxon>eudicotyledons</taxon>
        <taxon>Gunneridae</taxon>
        <taxon>Pentapetalae</taxon>
        <taxon>asterids</taxon>
        <taxon>campanulids</taxon>
        <taxon>Asterales</taxon>
        <taxon>Asteraceae</taxon>
        <taxon>Asteroideae</taxon>
        <taxon>Anthemideae</taxon>
        <taxon>Artemisiinae</taxon>
        <taxon>Artemisia</taxon>
    </lineage>
</organism>
<evidence type="ECO:0000313" key="2">
    <source>
        <dbReference type="Proteomes" id="UP000245207"/>
    </source>
</evidence>
<sequence length="79" mass="9072">MKPQHLSGDSSAAHECTRMVKERLRQAFRATMLVDATRKESSHVKTHVSNVEEVKRPNRVLNTEDPIRTIMFLGSWSHT</sequence>
<reference evidence="1 2" key="1">
    <citation type="journal article" date="2018" name="Mol. Plant">
        <title>The genome of Artemisia annua provides insight into the evolution of Asteraceae family and artemisinin biosynthesis.</title>
        <authorList>
            <person name="Shen Q."/>
            <person name="Zhang L."/>
            <person name="Liao Z."/>
            <person name="Wang S."/>
            <person name="Yan T."/>
            <person name="Shi P."/>
            <person name="Liu M."/>
            <person name="Fu X."/>
            <person name="Pan Q."/>
            <person name="Wang Y."/>
            <person name="Lv Z."/>
            <person name="Lu X."/>
            <person name="Zhang F."/>
            <person name="Jiang W."/>
            <person name="Ma Y."/>
            <person name="Chen M."/>
            <person name="Hao X."/>
            <person name="Li L."/>
            <person name="Tang Y."/>
            <person name="Lv G."/>
            <person name="Zhou Y."/>
            <person name="Sun X."/>
            <person name="Brodelius P.E."/>
            <person name="Rose J.K.C."/>
            <person name="Tang K."/>
        </authorList>
    </citation>
    <scope>NUCLEOTIDE SEQUENCE [LARGE SCALE GENOMIC DNA]</scope>
    <source>
        <strain evidence="2">cv. Huhao1</strain>
        <tissue evidence="1">Leaf</tissue>
    </source>
</reference>
<proteinExistence type="predicted"/>
<gene>
    <name evidence="1" type="ORF">CTI12_AA280860</name>
</gene>
<dbReference type="EMBL" id="PKPP01003087">
    <property type="protein sequence ID" value="PWA71412.1"/>
    <property type="molecule type" value="Genomic_DNA"/>
</dbReference>
<name>A0A2U1ND19_ARTAN</name>
<dbReference type="Proteomes" id="UP000245207">
    <property type="component" value="Unassembled WGS sequence"/>
</dbReference>
<evidence type="ECO:0000313" key="1">
    <source>
        <dbReference type="EMBL" id="PWA71412.1"/>
    </source>
</evidence>
<dbReference type="AlphaFoldDB" id="A0A2U1ND19"/>